<name>A0ABW7ZCI1_9ACTN</name>
<evidence type="ECO:0000313" key="2">
    <source>
        <dbReference type="EMBL" id="MFI6505870.1"/>
    </source>
</evidence>
<dbReference type="InterPro" id="IPR000873">
    <property type="entry name" value="AMP-dep_synth/lig_dom"/>
</dbReference>
<sequence>MNNPMLEVLLARCGGHTGHDAAGHAVLIDAASGRTRSAAAFWAGVQAAALRLREHGVRPGDLVAVTVPLSETFMHVVFGCFAAGAAPALLDPGSDPHVAAAAVRRLRPRLWLTATGDEDGAIAAGELWTDGDVSPEGGFEPVEVAPEHPCMVIHTSGTTGEPKAVTWTCANVRSQLDQQRSYDPHGRLRTEFVNVSWVALWAMGADRCSILPAAGPAGPSLVDVAAIVEQMHAHGCDYTFASMALWRRILTHCRDNDLPMPPVQVAATSGAPVNLSVLADLVDHLPAARVDVLYASTEAPPPLAVLDARALVEATDACVRQGRGIPVGHPMPDTRVAIINPATPAPSVTDDDLLPPGRPGEVIVSGPRVTTDYLNRPDLTRAAKLHHPNGTLWHRMGDIGYLDHTGMLWFLCRKKHLIDTPDGWIFPDQQEHVYAYRTGAYQCVLTRPNPSSGFYLVLPDGAPAASQHQISLIAEEMGFPRPRLLRHPGPFPVDSRHHSKIDRAAVAAWVLTETGN</sequence>
<dbReference type="EMBL" id="JBITGY010000025">
    <property type="protein sequence ID" value="MFI6505870.1"/>
    <property type="molecule type" value="Genomic_DNA"/>
</dbReference>
<dbReference type="InterPro" id="IPR042099">
    <property type="entry name" value="ANL_N_sf"/>
</dbReference>
<dbReference type="PROSITE" id="PS00455">
    <property type="entry name" value="AMP_BINDING"/>
    <property type="match status" value="1"/>
</dbReference>
<dbReference type="PANTHER" id="PTHR43767:SF1">
    <property type="entry name" value="NONRIBOSOMAL PEPTIDE SYNTHASE PES1 (EUROFUNG)-RELATED"/>
    <property type="match status" value="1"/>
</dbReference>
<comment type="caution">
    <text evidence="2">The sequence shown here is derived from an EMBL/GenBank/DDBJ whole genome shotgun (WGS) entry which is preliminary data.</text>
</comment>
<keyword evidence="3" id="KW-1185">Reference proteome</keyword>
<dbReference type="Pfam" id="PF00501">
    <property type="entry name" value="AMP-binding"/>
    <property type="match status" value="1"/>
</dbReference>
<dbReference type="Gene3D" id="3.40.50.12780">
    <property type="entry name" value="N-terminal domain of ligase-like"/>
    <property type="match status" value="1"/>
</dbReference>
<evidence type="ECO:0000313" key="3">
    <source>
        <dbReference type="Proteomes" id="UP001612741"/>
    </source>
</evidence>
<gene>
    <name evidence="2" type="ORF">ACIBG2_51440</name>
</gene>
<organism evidence="2 3">
    <name type="scientific">Nonomuraea typhae</name>
    <dbReference type="NCBI Taxonomy" id="2603600"/>
    <lineage>
        <taxon>Bacteria</taxon>
        <taxon>Bacillati</taxon>
        <taxon>Actinomycetota</taxon>
        <taxon>Actinomycetes</taxon>
        <taxon>Streptosporangiales</taxon>
        <taxon>Streptosporangiaceae</taxon>
        <taxon>Nonomuraea</taxon>
    </lineage>
</organism>
<evidence type="ECO:0000259" key="1">
    <source>
        <dbReference type="Pfam" id="PF00501"/>
    </source>
</evidence>
<dbReference type="InterPro" id="IPR050237">
    <property type="entry name" value="ATP-dep_AMP-bd_enzyme"/>
</dbReference>
<dbReference type="RefSeq" id="WP_397092290.1">
    <property type="nucleotide sequence ID" value="NZ_JBITGY010000025.1"/>
</dbReference>
<feature type="domain" description="AMP-dependent synthetase/ligase" evidence="1">
    <location>
        <begin position="23"/>
        <end position="374"/>
    </location>
</feature>
<accession>A0ABW7ZCI1</accession>
<dbReference type="Proteomes" id="UP001612741">
    <property type="component" value="Unassembled WGS sequence"/>
</dbReference>
<dbReference type="PANTHER" id="PTHR43767">
    <property type="entry name" value="LONG-CHAIN-FATTY-ACID--COA LIGASE"/>
    <property type="match status" value="1"/>
</dbReference>
<protein>
    <submittedName>
        <fullName evidence="2">AMP-binding protein</fullName>
    </submittedName>
</protein>
<reference evidence="2 3" key="1">
    <citation type="submission" date="2024-10" db="EMBL/GenBank/DDBJ databases">
        <title>The Natural Products Discovery Center: Release of the First 8490 Sequenced Strains for Exploring Actinobacteria Biosynthetic Diversity.</title>
        <authorList>
            <person name="Kalkreuter E."/>
            <person name="Kautsar S.A."/>
            <person name="Yang D."/>
            <person name="Bader C.D."/>
            <person name="Teijaro C.N."/>
            <person name="Fluegel L."/>
            <person name="Davis C.M."/>
            <person name="Simpson J.R."/>
            <person name="Lauterbach L."/>
            <person name="Steele A.D."/>
            <person name="Gui C."/>
            <person name="Meng S."/>
            <person name="Li G."/>
            <person name="Viehrig K."/>
            <person name="Ye F."/>
            <person name="Su P."/>
            <person name="Kiefer A.F."/>
            <person name="Nichols A."/>
            <person name="Cepeda A.J."/>
            <person name="Yan W."/>
            <person name="Fan B."/>
            <person name="Jiang Y."/>
            <person name="Adhikari A."/>
            <person name="Zheng C.-J."/>
            <person name="Schuster L."/>
            <person name="Cowan T.M."/>
            <person name="Smanski M.J."/>
            <person name="Chevrette M.G."/>
            <person name="De Carvalho L.P.S."/>
            <person name="Shen B."/>
        </authorList>
    </citation>
    <scope>NUCLEOTIDE SEQUENCE [LARGE SCALE GENOMIC DNA]</scope>
    <source>
        <strain evidence="2 3">NPDC050545</strain>
    </source>
</reference>
<proteinExistence type="predicted"/>
<dbReference type="InterPro" id="IPR020845">
    <property type="entry name" value="AMP-binding_CS"/>
</dbReference>
<dbReference type="SUPFAM" id="SSF56801">
    <property type="entry name" value="Acetyl-CoA synthetase-like"/>
    <property type="match status" value="1"/>
</dbReference>